<dbReference type="RefSeq" id="WP_100081263.1">
    <property type="nucleotide sequence ID" value="NZ_LT608334.1"/>
</dbReference>
<evidence type="ECO:0000313" key="2">
    <source>
        <dbReference type="EMBL" id="SCM75435.1"/>
    </source>
</evidence>
<name>A0A212LD23_9HYPH</name>
<gene>
    <name evidence="2" type="ORF">KL86PLE_20103</name>
</gene>
<evidence type="ECO:0000256" key="1">
    <source>
        <dbReference type="SAM" id="MobiDB-lite"/>
    </source>
</evidence>
<proteinExistence type="predicted"/>
<organism evidence="2">
    <name type="scientific">uncultured Pleomorphomonas sp</name>
    <dbReference type="NCBI Taxonomy" id="442121"/>
    <lineage>
        <taxon>Bacteria</taxon>
        <taxon>Pseudomonadati</taxon>
        <taxon>Pseudomonadota</taxon>
        <taxon>Alphaproteobacteria</taxon>
        <taxon>Hyphomicrobiales</taxon>
        <taxon>Pleomorphomonadaceae</taxon>
        <taxon>Pleomorphomonas</taxon>
        <taxon>environmental samples</taxon>
    </lineage>
</organism>
<protein>
    <submittedName>
        <fullName evidence="2">Capsid protein</fullName>
    </submittedName>
</protein>
<dbReference type="Gene3D" id="3.90.1690.10">
    <property type="entry name" value="phage-related protein like domain"/>
    <property type="match status" value="1"/>
</dbReference>
<accession>A0A212LD23</accession>
<feature type="compositionally biased region" description="Basic and acidic residues" evidence="1">
    <location>
        <begin position="74"/>
        <end position="86"/>
    </location>
</feature>
<reference evidence="2" key="1">
    <citation type="submission" date="2016-08" db="EMBL/GenBank/DDBJ databases">
        <authorList>
            <person name="Seilhamer J.J."/>
        </authorList>
    </citation>
    <scope>NUCLEOTIDE SEQUENCE</scope>
    <source>
        <strain evidence="2">86</strain>
    </source>
</reference>
<dbReference type="InterPro" id="IPR053738">
    <property type="entry name" value="Lambda_capsid_assembly"/>
</dbReference>
<sequence>MASSRPFAVSAALTAIAIAYRNPAYSFIADQVLPYVPVPAEKFKWTFYDLAQGFTVPETRVGRKGRVNEVEFTGQERDGSTEDHGLDAPVPNSDINEARRLRELNLSTYDPEKVAAQFLADLMLLRREIRASAVVQNPSNYVAANRVNIVDADDRFDTDGSDPYAILDELLSETLGPRPNTVAMGQPVWTKIKKHPRLIKAVKGGLTDEGAITKQQLAELLEVRQVLVGESRLNVAMPGQEANLQRVWGKSIQGLFINPTVTTEMGMTWGYTARLGDKFGGTIEDSDVGLEGGVKVRVGEKSREMTVAPELGFIIQNAVS</sequence>
<feature type="region of interest" description="Disordered" evidence="1">
    <location>
        <begin position="74"/>
        <end position="93"/>
    </location>
</feature>
<dbReference type="AlphaFoldDB" id="A0A212LD23"/>
<dbReference type="EMBL" id="FMJD01000006">
    <property type="protein sequence ID" value="SCM75435.1"/>
    <property type="molecule type" value="Genomic_DNA"/>
</dbReference>